<keyword evidence="5" id="KW-0472">Membrane</keyword>
<dbReference type="EMBL" id="VJOM01000001">
    <property type="protein sequence ID" value="TSE34085.1"/>
    <property type="molecule type" value="Genomic_DNA"/>
</dbReference>
<dbReference type="CDD" id="cd07984">
    <property type="entry name" value="LPLAT_LABLAT-like"/>
    <property type="match status" value="1"/>
</dbReference>
<keyword evidence="8" id="KW-1185">Reference proteome</keyword>
<evidence type="ECO:0000313" key="7">
    <source>
        <dbReference type="EMBL" id="TSE34085.1"/>
    </source>
</evidence>
<evidence type="ECO:0000256" key="3">
    <source>
        <dbReference type="ARBA" id="ARBA00022519"/>
    </source>
</evidence>
<evidence type="ECO:0000256" key="2">
    <source>
        <dbReference type="ARBA" id="ARBA00022475"/>
    </source>
</evidence>
<gene>
    <name evidence="7" type="primary">lpxP_1</name>
    <name evidence="7" type="ORF">Ttaiw_00145</name>
</gene>
<comment type="caution">
    <text evidence="7">The sequence shown here is derived from an EMBL/GenBank/DDBJ whole genome shotgun (WGS) entry which is preliminary data.</text>
</comment>
<proteinExistence type="predicted"/>
<dbReference type="AlphaFoldDB" id="A0A554XE27"/>
<accession>A0A554XE27</accession>
<dbReference type="InterPro" id="IPR004960">
    <property type="entry name" value="LipA_acyltrans"/>
</dbReference>
<evidence type="ECO:0000256" key="6">
    <source>
        <dbReference type="ARBA" id="ARBA00023315"/>
    </source>
</evidence>
<dbReference type="Proteomes" id="UP000317763">
    <property type="component" value="Unassembled WGS sequence"/>
</dbReference>
<evidence type="ECO:0000256" key="4">
    <source>
        <dbReference type="ARBA" id="ARBA00022679"/>
    </source>
</evidence>
<dbReference type="GO" id="GO:0016746">
    <property type="term" value="F:acyltransferase activity"/>
    <property type="evidence" value="ECO:0007669"/>
    <property type="project" value="UniProtKB-KW"/>
</dbReference>
<dbReference type="STRING" id="307486.GCA_000807215_02193"/>
<keyword evidence="6 7" id="KW-0012">Acyltransferase</keyword>
<dbReference type="PANTHER" id="PTHR30606">
    <property type="entry name" value="LIPID A BIOSYNTHESIS LAUROYL ACYLTRANSFERASE"/>
    <property type="match status" value="1"/>
</dbReference>
<sequence>MLMTRLFLLLARWPLWALHALGWLGGWVVWLASPTYRRRWWAHTRLAGLRGRARWASVGAAGQQVAELPRLWFGPPVPVGWEGAAHIDAALAQGRGVLFLTPHLGCFEVTPRAYAERFGTHAPITVLYRPSRQAALDALLQRARRRPGMAAAPTTLAGVRQLMHALRRGEAVGLLPDQVPPEGLGVWAPFFGRPAYTMTLAARLAQQPGVQVLLAWGERLPWGRGYVVHVQPWAQVMDAPLAADPAQAAAQINGAMERLIARAPSQYLWGYARYKSPRALR</sequence>
<name>A0A554XE27_9BURK</name>
<keyword evidence="3" id="KW-0997">Cell inner membrane</keyword>
<dbReference type="PANTHER" id="PTHR30606:SF10">
    <property type="entry name" value="PHOSPHATIDYLINOSITOL MANNOSIDE ACYLTRANSFERASE"/>
    <property type="match status" value="1"/>
</dbReference>
<reference evidence="7 8" key="1">
    <citation type="submission" date="2019-07" db="EMBL/GenBank/DDBJ databases">
        <title>Tepidimonas taiwanensis I1-1 draft genome.</title>
        <authorList>
            <person name="Da Costa M.S."/>
            <person name="Froufe H.J.C."/>
            <person name="Egas C."/>
            <person name="Albuquerque L."/>
        </authorList>
    </citation>
    <scope>NUCLEOTIDE SEQUENCE [LARGE SCALE GENOMIC DNA]</scope>
    <source>
        <strain evidence="7 8">I1-1</strain>
    </source>
</reference>
<evidence type="ECO:0000256" key="1">
    <source>
        <dbReference type="ARBA" id="ARBA00004533"/>
    </source>
</evidence>
<dbReference type="GO" id="GO:0009247">
    <property type="term" value="P:glycolipid biosynthetic process"/>
    <property type="evidence" value="ECO:0007669"/>
    <property type="project" value="UniProtKB-ARBA"/>
</dbReference>
<protein>
    <submittedName>
        <fullName evidence="7">Lipid A biosynthesis palmitoleoyltransferase</fullName>
        <ecNumber evidence="7">2.3.1.242</ecNumber>
    </submittedName>
</protein>
<keyword evidence="2" id="KW-1003">Cell membrane</keyword>
<dbReference type="Pfam" id="PF03279">
    <property type="entry name" value="Lip_A_acyltrans"/>
    <property type="match status" value="1"/>
</dbReference>
<organism evidence="7 8">
    <name type="scientific">Tepidimonas taiwanensis</name>
    <dbReference type="NCBI Taxonomy" id="307486"/>
    <lineage>
        <taxon>Bacteria</taxon>
        <taxon>Pseudomonadati</taxon>
        <taxon>Pseudomonadota</taxon>
        <taxon>Betaproteobacteria</taxon>
        <taxon>Burkholderiales</taxon>
        <taxon>Tepidimonas</taxon>
    </lineage>
</organism>
<dbReference type="PIRSF" id="PIRSF026649">
    <property type="entry name" value="MsbB"/>
    <property type="match status" value="1"/>
</dbReference>
<dbReference type="GO" id="GO:0005886">
    <property type="term" value="C:plasma membrane"/>
    <property type="evidence" value="ECO:0007669"/>
    <property type="project" value="UniProtKB-SubCell"/>
</dbReference>
<keyword evidence="4 7" id="KW-0808">Transferase</keyword>
<dbReference type="EC" id="2.3.1.242" evidence="7"/>
<dbReference type="NCBIfam" id="NF006487">
    <property type="entry name" value="PRK08905.1"/>
    <property type="match status" value="1"/>
</dbReference>
<evidence type="ECO:0000256" key="5">
    <source>
        <dbReference type="ARBA" id="ARBA00023136"/>
    </source>
</evidence>
<evidence type="ECO:0000313" key="8">
    <source>
        <dbReference type="Proteomes" id="UP000317763"/>
    </source>
</evidence>
<comment type="subcellular location">
    <subcellularLocation>
        <location evidence="1">Cell inner membrane</location>
    </subcellularLocation>
</comment>